<feature type="domain" description="TonB-dependent receptor-like beta-barrel" evidence="12">
    <location>
        <begin position="427"/>
        <end position="963"/>
    </location>
</feature>
<keyword evidence="4 10" id="KW-0812">Transmembrane</keyword>
<evidence type="ECO:0000256" key="1">
    <source>
        <dbReference type="ARBA" id="ARBA00004571"/>
    </source>
</evidence>
<dbReference type="InterPro" id="IPR023997">
    <property type="entry name" value="TonB-dep_OMP_SusC/RagA_CS"/>
</dbReference>
<keyword evidence="6 11" id="KW-0798">TonB box</keyword>
<evidence type="ECO:0000256" key="11">
    <source>
        <dbReference type="RuleBase" id="RU003357"/>
    </source>
</evidence>
<gene>
    <name evidence="14" type="ORF">A7A78_14135</name>
</gene>
<keyword evidence="15" id="KW-1185">Reference proteome</keyword>
<evidence type="ECO:0000256" key="10">
    <source>
        <dbReference type="PROSITE-ProRule" id="PRU01360"/>
    </source>
</evidence>
<dbReference type="SUPFAM" id="SSF49464">
    <property type="entry name" value="Carboxypeptidase regulatory domain-like"/>
    <property type="match status" value="1"/>
</dbReference>
<dbReference type="Proteomes" id="UP000077552">
    <property type="component" value="Unassembled WGS sequence"/>
</dbReference>
<evidence type="ECO:0000256" key="9">
    <source>
        <dbReference type="ARBA" id="ARBA00023237"/>
    </source>
</evidence>
<dbReference type="Gene3D" id="2.170.130.10">
    <property type="entry name" value="TonB-dependent receptor, plug domain"/>
    <property type="match status" value="1"/>
</dbReference>
<dbReference type="InterPro" id="IPR023996">
    <property type="entry name" value="TonB-dep_OMP_SusC/RagA"/>
</dbReference>
<comment type="caution">
    <text evidence="14">The sequence shown here is derived from an EMBL/GenBank/DDBJ whole genome shotgun (WGS) entry which is preliminary data.</text>
</comment>
<keyword evidence="9 10" id="KW-0998">Cell outer membrane</keyword>
<dbReference type="SUPFAM" id="SSF56935">
    <property type="entry name" value="Porins"/>
    <property type="match status" value="1"/>
</dbReference>
<dbReference type="GO" id="GO:0015344">
    <property type="term" value="F:siderophore uptake transmembrane transporter activity"/>
    <property type="evidence" value="ECO:0007669"/>
    <property type="project" value="TreeGrafter"/>
</dbReference>
<keyword evidence="2 10" id="KW-0813">Transport</keyword>
<dbReference type="InterPro" id="IPR039426">
    <property type="entry name" value="TonB-dep_rcpt-like"/>
</dbReference>
<dbReference type="NCBIfam" id="TIGR04056">
    <property type="entry name" value="OMP_RagA_SusC"/>
    <property type="match status" value="1"/>
</dbReference>
<sequence>MKNNYRHRLALASIFALFFTYNSPLFSQILPLKTISGTITDADGPLSGVNVLVKNTASGSISDLEGRYSLTASLNDTLVFTYLGYKPQEVAVGSNSIINVVMQADATALDQVVINAGYYKVSDREKTGSISRVIATEIEKQPVNNPLEALQGRMPGVDVVQTSGVAGGGFTVRIRGQSSILAGNEPLYIIDGLPYNSQSLGSQSASGLIIPGADISPLNAIDPNSIESIEVLKDADATAIYGSRGANGVVLITTKKGKEGKTRFTISSSSGIAHITRKIKLLNTEQYLTMRREAFANDGITEYPATAYDVNGTWDQKRYTDWQKNLIGGTARFRNLDAAISGGNENTQFRIDGRYLNETTVYPGDFNYDRVNLNSNLQHRSNDNRFQLGFTAGYTLEDNLLPGSDLSGVALRLAPNAPALHTENGALNWENSTWTNPLAQLAGAYNNTTKTLIGSTVLQYELLKNLDLKVQMGYRSTNFESNNQIPHTIYDPAYGLDSSVSQSYLHTGTHTSFITEPQINWTLKRENHSWDVLLGATFQSQKTDQLTLLGYGFANNGFLENLSAANTLIILNEDSYQYKYQSFFARVNYAFKKHLYFNLTGRRDGSSRFSNSNRYGNFGAIGAAWIFSEQLNIPWLNFGKLRGSYGITGNDQIADYQYLQNYSLVDHSYDGNIGLEPARIYNPNYQWEQNEKREVALELGFFNGALELSTAYYNNRSSNQLIDYSLPATTGFPSIQANLDAIVENSGFEFELLGRMVHKDHFKWTSSLNLSLPKNKLVAFPGLENSTYSNQFVIGEPLNILKLYNLTGVNPETGLYEFEDYNEDGAITGTEDRQYLADLTPKILAGISNSMEYHNWSFNLFLQYVKKDALNEYFGTEPPGTMANQPTGVLDRWQATGDNAPIQQYTTGLNDAAYTAYSRFSQSNGIISDASFLRLKSLSISYNLPLANTKTSTCKVSLMGQNLFTFTNFNGGDPEQTKGFLPPLRRISLQVQFQI</sequence>
<dbReference type="EMBL" id="LXIE01000032">
    <property type="protein sequence ID" value="OAD90750.1"/>
    <property type="molecule type" value="Genomic_DNA"/>
</dbReference>
<dbReference type="OrthoDB" id="9768177at2"/>
<organism evidence="14 15">
    <name type="scientific">Aequorivita soesokkakensis</name>
    <dbReference type="NCBI Taxonomy" id="1385699"/>
    <lineage>
        <taxon>Bacteria</taxon>
        <taxon>Pseudomonadati</taxon>
        <taxon>Bacteroidota</taxon>
        <taxon>Flavobacteriia</taxon>
        <taxon>Flavobacteriales</taxon>
        <taxon>Flavobacteriaceae</taxon>
        <taxon>Aequorivita</taxon>
    </lineage>
</organism>
<comment type="similarity">
    <text evidence="10 11">Belongs to the TonB-dependent receptor family.</text>
</comment>
<evidence type="ECO:0000256" key="2">
    <source>
        <dbReference type="ARBA" id="ARBA00022448"/>
    </source>
</evidence>
<dbReference type="Pfam" id="PF13715">
    <property type="entry name" value="CarbopepD_reg_2"/>
    <property type="match status" value="1"/>
</dbReference>
<dbReference type="Pfam" id="PF07715">
    <property type="entry name" value="Plug"/>
    <property type="match status" value="1"/>
</dbReference>
<evidence type="ECO:0000313" key="15">
    <source>
        <dbReference type="Proteomes" id="UP000077552"/>
    </source>
</evidence>
<name>A0A1A9LBV5_9FLAO</name>
<dbReference type="AlphaFoldDB" id="A0A1A9LBV5"/>
<evidence type="ECO:0000259" key="13">
    <source>
        <dbReference type="Pfam" id="PF07715"/>
    </source>
</evidence>
<dbReference type="GO" id="GO:0044718">
    <property type="term" value="P:siderophore transmembrane transport"/>
    <property type="evidence" value="ECO:0007669"/>
    <property type="project" value="TreeGrafter"/>
</dbReference>
<evidence type="ECO:0000256" key="8">
    <source>
        <dbReference type="ARBA" id="ARBA00023170"/>
    </source>
</evidence>
<evidence type="ECO:0000256" key="4">
    <source>
        <dbReference type="ARBA" id="ARBA00022692"/>
    </source>
</evidence>
<evidence type="ECO:0000313" key="14">
    <source>
        <dbReference type="EMBL" id="OAD90750.1"/>
    </source>
</evidence>
<comment type="subcellular location">
    <subcellularLocation>
        <location evidence="1 10">Cell outer membrane</location>
        <topology evidence="1 10">Multi-pass membrane protein</topology>
    </subcellularLocation>
</comment>
<dbReference type="RefSeq" id="WP_068762476.1">
    <property type="nucleotide sequence ID" value="NZ_LXIE01000032.1"/>
</dbReference>
<keyword evidence="3 10" id="KW-1134">Transmembrane beta strand</keyword>
<dbReference type="InterPro" id="IPR012910">
    <property type="entry name" value="Plug_dom"/>
</dbReference>
<keyword evidence="8" id="KW-0675">Receptor</keyword>
<evidence type="ECO:0000259" key="12">
    <source>
        <dbReference type="Pfam" id="PF00593"/>
    </source>
</evidence>
<dbReference type="Pfam" id="PF00593">
    <property type="entry name" value="TonB_dep_Rec_b-barrel"/>
    <property type="match status" value="1"/>
</dbReference>
<dbReference type="InterPro" id="IPR037066">
    <property type="entry name" value="Plug_dom_sf"/>
</dbReference>
<dbReference type="Gene3D" id="2.40.170.20">
    <property type="entry name" value="TonB-dependent receptor, beta-barrel domain"/>
    <property type="match status" value="1"/>
</dbReference>
<evidence type="ECO:0000256" key="3">
    <source>
        <dbReference type="ARBA" id="ARBA00022452"/>
    </source>
</evidence>
<proteinExistence type="inferred from homology"/>
<dbReference type="PROSITE" id="PS52016">
    <property type="entry name" value="TONB_DEPENDENT_REC_3"/>
    <property type="match status" value="1"/>
</dbReference>
<dbReference type="NCBIfam" id="TIGR04057">
    <property type="entry name" value="SusC_RagA_signa"/>
    <property type="match status" value="1"/>
</dbReference>
<keyword evidence="7 10" id="KW-0472">Membrane</keyword>
<evidence type="ECO:0000256" key="6">
    <source>
        <dbReference type="ARBA" id="ARBA00023077"/>
    </source>
</evidence>
<dbReference type="InterPro" id="IPR000531">
    <property type="entry name" value="Beta-barrel_TonB"/>
</dbReference>
<evidence type="ECO:0000256" key="7">
    <source>
        <dbReference type="ARBA" id="ARBA00023136"/>
    </source>
</evidence>
<feature type="domain" description="TonB-dependent receptor plug" evidence="13">
    <location>
        <begin position="124"/>
        <end position="249"/>
    </location>
</feature>
<accession>A0A1A9LBV5</accession>
<evidence type="ECO:0000256" key="5">
    <source>
        <dbReference type="ARBA" id="ARBA00022729"/>
    </source>
</evidence>
<keyword evidence="5" id="KW-0732">Signal</keyword>
<dbReference type="PANTHER" id="PTHR30069">
    <property type="entry name" value="TONB-DEPENDENT OUTER MEMBRANE RECEPTOR"/>
    <property type="match status" value="1"/>
</dbReference>
<dbReference type="InterPro" id="IPR036942">
    <property type="entry name" value="Beta-barrel_TonB_sf"/>
</dbReference>
<dbReference type="GO" id="GO:0009279">
    <property type="term" value="C:cell outer membrane"/>
    <property type="evidence" value="ECO:0007669"/>
    <property type="project" value="UniProtKB-SubCell"/>
</dbReference>
<dbReference type="STRING" id="1385699.A7A78_14135"/>
<protein>
    <submittedName>
        <fullName evidence="14">SusC/RagA family protein</fullName>
    </submittedName>
</protein>
<reference evidence="14 15" key="1">
    <citation type="submission" date="2016-05" db="EMBL/GenBank/DDBJ databases">
        <title>Genome sequencing of Vitellibacter soesokkakensis RSSK-12.</title>
        <authorList>
            <person name="Thevarajoo S."/>
            <person name="Selvaratnam C."/>
            <person name="Goh K.M."/>
            <person name="Chan K.-G."/>
            <person name="Chong C.S."/>
        </authorList>
    </citation>
    <scope>NUCLEOTIDE SEQUENCE [LARGE SCALE GENOMIC DNA]</scope>
    <source>
        <strain evidence="14 15">RSSK-12</strain>
    </source>
</reference>
<dbReference type="PANTHER" id="PTHR30069:SF29">
    <property type="entry name" value="HEMOGLOBIN AND HEMOGLOBIN-HAPTOGLOBIN-BINDING PROTEIN 1-RELATED"/>
    <property type="match status" value="1"/>
</dbReference>
<dbReference type="InterPro" id="IPR008969">
    <property type="entry name" value="CarboxyPept-like_regulatory"/>
</dbReference>